<evidence type="ECO:0000256" key="7">
    <source>
        <dbReference type="ARBA" id="ARBA00022989"/>
    </source>
</evidence>
<evidence type="ECO:0000256" key="5">
    <source>
        <dbReference type="ARBA" id="ARBA00022692"/>
    </source>
</evidence>
<evidence type="ECO:0000256" key="13">
    <source>
        <dbReference type="HAMAP-Rule" id="MF_01398"/>
    </source>
</evidence>
<feature type="coiled-coil region" evidence="15">
    <location>
        <begin position="31"/>
        <end position="109"/>
    </location>
</feature>
<dbReference type="Pfam" id="PF00430">
    <property type="entry name" value="ATP-synt_B"/>
    <property type="match status" value="1"/>
</dbReference>
<keyword evidence="6 13" id="KW-0375">Hydrogen ion transport</keyword>
<evidence type="ECO:0000313" key="17">
    <source>
        <dbReference type="Proteomes" id="UP000215459"/>
    </source>
</evidence>
<evidence type="ECO:0000256" key="1">
    <source>
        <dbReference type="ARBA" id="ARBA00005513"/>
    </source>
</evidence>
<proteinExistence type="inferred from homology"/>
<name>A0A235B7J1_9BACL</name>
<evidence type="ECO:0000256" key="11">
    <source>
        <dbReference type="ARBA" id="ARBA00025198"/>
    </source>
</evidence>
<keyword evidence="5 13" id="KW-0812">Transmembrane</keyword>
<evidence type="ECO:0000256" key="10">
    <source>
        <dbReference type="ARBA" id="ARBA00023310"/>
    </source>
</evidence>
<comment type="subunit">
    <text evidence="13">F-type ATPases have 2 components, F(1) - the catalytic core - and F(0) - the membrane proton channel. F(1) has five subunits: alpha(3), beta(3), gamma(1), delta(1), epsilon(1). F(0) has three main subunits: a(1), b(2) and c(10-14). The alpha and beta chains form an alternating ring which encloses part of the gamma chain. F(1) is attached to F(0) by a central stalk formed by the gamma and epsilon chains, while a peripheral stalk is formed by the delta and b chains.</text>
</comment>
<evidence type="ECO:0000256" key="15">
    <source>
        <dbReference type="SAM" id="Coils"/>
    </source>
</evidence>
<comment type="caution">
    <text evidence="16">The sequence shown here is derived from an EMBL/GenBank/DDBJ whole genome shotgun (WGS) entry which is preliminary data.</text>
</comment>
<keyword evidence="17" id="KW-1185">Reference proteome</keyword>
<dbReference type="InterPro" id="IPR002146">
    <property type="entry name" value="ATP_synth_b/b'su_bac/chlpt"/>
</dbReference>
<evidence type="ECO:0000256" key="14">
    <source>
        <dbReference type="RuleBase" id="RU003848"/>
    </source>
</evidence>
<evidence type="ECO:0000256" key="4">
    <source>
        <dbReference type="ARBA" id="ARBA00022547"/>
    </source>
</evidence>
<dbReference type="HAMAP" id="MF_01398">
    <property type="entry name" value="ATP_synth_b_bprime"/>
    <property type="match status" value="1"/>
</dbReference>
<dbReference type="GO" id="GO:0005886">
    <property type="term" value="C:plasma membrane"/>
    <property type="evidence" value="ECO:0007669"/>
    <property type="project" value="UniProtKB-SubCell"/>
</dbReference>
<dbReference type="NCBIfam" id="TIGR01144">
    <property type="entry name" value="ATP_synt_b"/>
    <property type="match status" value="1"/>
</dbReference>
<evidence type="ECO:0000256" key="6">
    <source>
        <dbReference type="ARBA" id="ARBA00022781"/>
    </source>
</evidence>
<accession>A0A235B7J1</accession>
<dbReference type="CDD" id="cd06503">
    <property type="entry name" value="ATP-synt_Fo_b"/>
    <property type="match status" value="1"/>
</dbReference>
<evidence type="ECO:0000256" key="3">
    <source>
        <dbReference type="ARBA" id="ARBA00022475"/>
    </source>
</evidence>
<dbReference type="OrthoDB" id="282095at2"/>
<protein>
    <recommendedName>
        <fullName evidence="13">ATP synthase subunit b</fullName>
    </recommendedName>
    <alternativeName>
        <fullName evidence="13">ATP synthase F(0) sector subunit b</fullName>
    </alternativeName>
    <alternativeName>
        <fullName evidence="13">ATPase subunit I</fullName>
    </alternativeName>
    <alternativeName>
        <fullName evidence="13">F-type ATPase subunit b</fullName>
        <shortName evidence="13">F-ATPase subunit b</shortName>
    </alternativeName>
</protein>
<keyword evidence="4 13" id="KW-0138">CF(0)</keyword>
<sequence length="154" mass="17873">MLFQVVVVIILIFLIARYAMRPMLNVMKERQDHIDQQITTAEENRAEAEKRAAEQREALTEARREAKQIIERAKAQKEREAEEIISKAQEQADRMIQDATSEIETEKEKALSELRDEVGRLTVMLASKVMEKELDSKEQSRLVDSYLKQVGELQ</sequence>
<keyword evidence="15" id="KW-0175">Coiled coil</keyword>
<dbReference type="GO" id="GO:0046961">
    <property type="term" value="F:proton-transporting ATPase activity, rotational mechanism"/>
    <property type="evidence" value="ECO:0007669"/>
    <property type="project" value="TreeGrafter"/>
</dbReference>
<dbReference type="PANTHER" id="PTHR33445:SF1">
    <property type="entry name" value="ATP SYNTHASE SUBUNIT B"/>
    <property type="match status" value="1"/>
</dbReference>
<keyword evidence="9 13" id="KW-0472">Membrane</keyword>
<evidence type="ECO:0000256" key="9">
    <source>
        <dbReference type="ARBA" id="ARBA00023136"/>
    </source>
</evidence>
<dbReference type="InterPro" id="IPR050059">
    <property type="entry name" value="ATP_synthase_B_chain"/>
</dbReference>
<comment type="similarity">
    <text evidence="1 13 14">Belongs to the ATPase B chain family.</text>
</comment>
<comment type="function">
    <text evidence="13">Component of the F(0) channel, it forms part of the peripheral stalk, linking F(1) to F(0).</text>
</comment>
<dbReference type="InterPro" id="IPR028987">
    <property type="entry name" value="ATP_synth_B-like_membr_sf"/>
</dbReference>
<evidence type="ECO:0000256" key="8">
    <source>
        <dbReference type="ARBA" id="ARBA00023065"/>
    </source>
</evidence>
<keyword evidence="10 13" id="KW-0066">ATP synthesis</keyword>
<dbReference type="Gene3D" id="1.20.5.620">
    <property type="entry name" value="F1F0 ATP synthase subunit B, membrane domain"/>
    <property type="match status" value="1"/>
</dbReference>
<dbReference type="PANTHER" id="PTHR33445">
    <property type="entry name" value="ATP SYNTHASE SUBUNIT B', CHLOROPLASTIC"/>
    <property type="match status" value="1"/>
</dbReference>
<dbReference type="GO" id="GO:0045259">
    <property type="term" value="C:proton-transporting ATP synthase complex"/>
    <property type="evidence" value="ECO:0007669"/>
    <property type="project" value="UniProtKB-KW"/>
</dbReference>
<keyword evidence="2 13" id="KW-0813">Transport</keyword>
<keyword evidence="3 13" id="KW-1003">Cell membrane</keyword>
<organism evidence="16 17">
    <name type="scientific">Paludifilum halophilum</name>
    <dbReference type="NCBI Taxonomy" id="1642702"/>
    <lineage>
        <taxon>Bacteria</taxon>
        <taxon>Bacillati</taxon>
        <taxon>Bacillota</taxon>
        <taxon>Bacilli</taxon>
        <taxon>Bacillales</taxon>
        <taxon>Thermoactinomycetaceae</taxon>
        <taxon>Paludifilum</taxon>
    </lineage>
</organism>
<dbReference type="GO" id="GO:0046933">
    <property type="term" value="F:proton-transporting ATP synthase activity, rotational mechanism"/>
    <property type="evidence" value="ECO:0007669"/>
    <property type="project" value="UniProtKB-UniRule"/>
</dbReference>
<dbReference type="EMBL" id="NOWF01000004">
    <property type="protein sequence ID" value="OYD08202.1"/>
    <property type="molecule type" value="Genomic_DNA"/>
</dbReference>
<reference evidence="16 17" key="1">
    <citation type="submission" date="2017-07" db="EMBL/GenBank/DDBJ databases">
        <title>The genome sequence of Paludifilum halophilum highlights mechanisms for microbial adaptation to high salt environemnts.</title>
        <authorList>
            <person name="Belbahri L."/>
        </authorList>
    </citation>
    <scope>NUCLEOTIDE SEQUENCE [LARGE SCALE GENOMIC DNA]</scope>
    <source>
        <strain evidence="16 17">DSM 102817</strain>
    </source>
</reference>
<comment type="function">
    <text evidence="11 13">F(1)F(0) ATP synthase produces ATP from ADP in the presence of a proton or sodium gradient. F-type ATPases consist of two structural domains, F(1) containing the extramembraneous catalytic core and F(0) containing the membrane proton channel, linked together by a central stalk and a peripheral stalk. During catalysis, ATP synthesis in the catalytic domain of F(1) is coupled via a rotary mechanism of the central stalk subunits to proton translocation.</text>
</comment>
<evidence type="ECO:0000256" key="2">
    <source>
        <dbReference type="ARBA" id="ARBA00022448"/>
    </source>
</evidence>
<evidence type="ECO:0000313" key="16">
    <source>
        <dbReference type="EMBL" id="OYD08202.1"/>
    </source>
</evidence>
<dbReference type="InterPro" id="IPR005864">
    <property type="entry name" value="ATP_synth_F0_bsu_bac"/>
</dbReference>
<keyword evidence="7 13" id="KW-1133">Transmembrane helix</keyword>
<comment type="subcellular location">
    <subcellularLocation>
        <location evidence="13">Cell membrane</location>
        <topology evidence="13">Single-pass membrane protein</topology>
    </subcellularLocation>
    <subcellularLocation>
        <location evidence="12">Endomembrane system</location>
        <topology evidence="12">Single-pass membrane protein</topology>
    </subcellularLocation>
</comment>
<gene>
    <name evidence="13 16" type="primary">atpF</name>
    <name evidence="16" type="ORF">CHM34_07785</name>
</gene>
<dbReference type="Proteomes" id="UP000215459">
    <property type="component" value="Unassembled WGS sequence"/>
</dbReference>
<keyword evidence="8 13" id="KW-0406">Ion transport</keyword>
<dbReference type="AlphaFoldDB" id="A0A235B7J1"/>
<evidence type="ECO:0000256" key="12">
    <source>
        <dbReference type="ARBA" id="ARBA00037847"/>
    </source>
</evidence>
<dbReference type="GO" id="GO:0012505">
    <property type="term" value="C:endomembrane system"/>
    <property type="evidence" value="ECO:0007669"/>
    <property type="project" value="UniProtKB-SubCell"/>
</dbReference>
<dbReference type="SUPFAM" id="SSF81573">
    <property type="entry name" value="F1F0 ATP synthase subunit B, membrane domain"/>
    <property type="match status" value="1"/>
</dbReference>